<evidence type="ECO:0000313" key="5">
    <source>
        <dbReference type="Proteomes" id="UP000196710"/>
    </source>
</evidence>
<dbReference type="InterPro" id="IPR012337">
    <property type="entry name" value="RNaseH-like_sf"/>
</dbReference>
<dbReference type="GO" id="GO:0003676">
    <property type="term" value="F:nucleic acid binding"/>
    <property type="evidence" value="ECO:0007669"/>
    <property type="project" value="InterPro"/>
</dbReference>
<dbReference type="InterPro" id="IPR025948">
    <property type="entry name" value="HTH-like_dom"/>
</dbReference>
<protein>
    <submittedName>
        <fullName evidence="3 4">Transposase</fullName>
    </submittedName>
</protein>
<feature type="domain" description="Integrase catalytic" evidence="2">
    <location>
        <begin position="208"/>
        <end position="370"/>
    </location>
</feature>
<keyword evidence="5" id="KW-1185">Reference proteome</keyword>
<dbReference type="AlphaFoldDB" id="A0A1Z2XVD2"/>
<evidence type="ECO:0000259" key="2">
    <source>
        <dbReference type="PROSITE" id="PS50994"/>
    </source>
</evidence>
<dbReference type="Gene3D" id="3.30.420.10">
    <property type="entry name" value="Ribonuclease H-like superfamily/Ribonuclease H"/>
    <property type="match status" value="1"/>
</dbReference>
<evidence type="ECO:0000313" key="3">
    <source>
        <dbReference type="EMBL" id="ASB42392.1"/>
    </source>
</evidence>
<gene>
    <name evidence="3" type="ORF">ADH66_18110</name>
    <name evidence="4" type="ORF">I5Q82_08525</name>
</gene>
<dbReference type="Pfam" id="PF00665">
    <property type="entry name" value="rve"/>
    <property type="match status" value="1"/>
</dbReference>
<dbReference type="GO" id="GO:0015074">
    <property type="term" value="P:DNA integration"/>
    <property type="evidence" value="ECO:0007669"/>
    <property type="project" value="InterPro"/>
</dbReference>
<dbReference type="Proteomes" id="UP000596035">
    <property type="component" value="Chromosome"/>
</dbReference>
<dbReference type="Pfam" id="PF13333">
    <property type="entry name" value="rve_2"/>
    <property type="match status" value="1"/>
</dbReference>
<evidence type="ECO:0000313" key="4">
    <source>
        <dbReference type="EMBL" id="QQR31678.1"/>
    </source>
</evidence>
<comment type="function">
    <text evidence="1">Involved in the transposition of the insertion sequence.</text>
</comment>
<dbReference type="RefSeq" id="WP_066537923.1">
    <property type="nucleotide sequence ID" value="NZ_CP021422.1"/>
</dbReference>
<dbReference type="InterPro" id="IPR048020">
    <property type="entry name" value="Transpos_IS3"/>
</dbReference>
<name>A0A1Z2XVD2_9FIRM</name>
<proteinExistence type="predicted"/>
<evidence type="ECO:0000256" key="1">
    <source>
        <dbReference type="ARBA" id="ARBA00002286"/>
    </source>
</evidence>
<dbReference type="InterPro" id="IPR009057">
    <property type="entry name" value="Homeodomain-like_sf"/>
</dbReference>
<dbReference type="PROSITE" id="PS50994">
    <property type="entry name" value="INTEGRASE"/>
    <property type="match status" value="1"/>
</dbReference>
<dbReference type="InterPro" id="IPR050900">
    <property type="entry name" value="Transposase_IS3/IS150/IS904"/>
</dbReference>
<accession>A0A1Z2XVD2</accession>
<evidence type="ECO:0000313" key="6">
    <source>
        <dbReference type="Proteomes" id="UP000596035"/>
    </source>
</evidence>
<dbReference type="Proteomes" id="UP000196710">
    <property type="component" value="Chromosome"/>
</dbReference>
<dbReference type="EMBL" id="CP065321">
    <property type="protein sequence ID" value="QQR31678.1"/>
    <property type="molecule type" value="Genomic_DNA"/>
</dbReference>
<dbReference type="KEGG" id="amur:ADH66_18110"/>
<dbReference type="Pfam" id="PF13276">
    <property type="entry name" value="HTH_21"/>
    <property type="match status" value="1"/>
</dbReference>
<dbReference type="NCBIfam" id="NF033516">
    <property type="entry name" value="transpos_IS3"/>
    <property type="match status" value="1"/>
</dbReference>
<reference evidence="3" key="1">
    <citation type="journal article" date="2017" name="Genome Announc.">
        <title>High-Quality Whole-Genome Sequences of the Oligo-Mouse-Microbiota Bacterial Community.</title>
        <authorList>
            <person name="Garzetti D."/>
            <person name="Brugiroux S."/>
            <person name="Bunk B."/>
            <person name="Pukall R."/>
            <person name="McCoy K.D."/>
            <person name="Macpherson A.J."/>
            <person name="Stecher B."/>
        </authorList>
    </citation>
    <scope>NUCLEOTIDE SEQUENCE</scope>
    <source>
        <strain evidence="3">KB18</strain>
    </source>
</reference>
<dbReference type="Pfam" id="PF13384">
    <property type="entry name" value="HTH_23"/>
    <property type="match status" value="1"/>
</dbReference>
<dbReference type="SUPFAM" id="SSF53098">
    <property type="entry name" value="Ribonuclease H-like"/>
    <property type="match status" value="1"/>
</dbReference>
<dbReference type="InterPro" id="IPR001584">
    <property type="entry name" value="Integrase_cat-core"/>
</dbReference>
<sequence length="376" mass="43569">MAHTTQEKSTAAAKYRNGVPISEICSEFGVCKRTIYRWISDSSSKGSAGFSLKDHKALQRKNDKQEKIISILKSVNCTVHAPLKEKLAELEKLYEQYDVHTLCEALDVSRGTFYNHIFRGKKDNSWYMKRREEYRVIIQEVFDEHNQIPGPEKVAAVLAQRGYKVSARFVADLMAEMGLHSIRSTAKRDYKKLHKPFKKENILNQQFHTDQPNQVWTSDITYFRVGKHHFYICVILDLFSRKVIAHKISRKNSTQLVSSAFKQAIADREVKAGLIFHSDRGTQYTSHSFCKLLASYSVIQSFSASGRPYDNAVTESFFSTLKQEELYRKDYPSEKKFKQAVDTYMIFYNTKRIHKTLKNLTPCQAEEKFYASQKDT</sequence>
<dbReference type="SUPFAM" id="SSF46689">
    <property type="entry name" value="Homeodomain-like"/>
    <property type="match status" value="1"/>
</dbReference>
<organism evidence="4 6">
    <name type="scientific">Acutalibacter muris</name>
    <dbReference type="NCBI Taxonomy" id="1796620"/>
    <lineage>
        <taxon>Bacteria</taxon>
        <taxon>Bacillati</taxon>
        <taxon>Bacillota</taxon>
        <taxon>Clostridia</taxon>
        <taxon>Eubacteriales</taxon>
        <taxon>Acutalibacteraceae</taxon>
        <taxon>Acutalibacter</taxon>
    </lineage>
</organism>
<dbReference type="EMBL" id="CP021422">
    <property type="protein sequence ID" value="ASB42392.1"/>
    <property type="molecule type" value="Genomic_DNA"/>
</dbReference>
<dbReference type="PANTHER" id="PTHR46889">
    <property type="entry name" value="TRANSPOSASE INSF FOR INSERTION SEQUENCE IS3B-RELATED"/>
    <property type="match status" value="1"/>
</dbReference>
<reference evidence="5" key="2">
    <citation type="submission" date="2017-05" db="EMBL/GenBank/DDBJ databases">
        <title>Improved OligoMM genomes.</title>
        <authorList>
            <person name="Garzetti D."/>
        </authorList>
    </citation>
    <scope>NUCLEOTIDE SEQUENCE [LARGE SCALE GENOMIC DNA]</scope>
    <source>
        <strain evidence="5">KB18</strain>
    </source>
</reference>
<reference evidence="4 6" key="3">
    <citation type="submission" date="2020-11" db="EMBL/GenBank/DDBJ databases">
        <title>Closed and high quality bacterial genomes of the OMM12 community.</title>
        <authorList>
            <person name="Marbouty M."/>
            <person name="Lamy-Besnier Q."/>
            <person name="Debarbieux L."/>
            <person name="Koszul R."/>
        </authorList>
    </citation>
    <scope>NUCLEOTIDE SEQUENCE [LARGE SCALE GENOMIC DNA]</scope>
    <source>
        <strain evidence="4 6">KB18</strain>
    </source>
</reference>
<dbReference type="Gene3D" id="1.10.10.60">
    <property type="entry name" value="Homeodomain-like"/>
    <property type="match status" value="1"/>
</dbReference>
<dbReference type="InterPro" id="IPR036397">
    <property type="entry name" value="RNaseH_sf"/>
</dbReference>